<dbReference type="GO" id="GO:0004534">
    <property type="term" value="F:5'-3' RNA exonuclease activity"/>
    <property type="evidence" value="ECO:0007669"/>
    <property type="project" value="UniProtKB-UniRule"/>
</dbReference>
<dbReference type="HAMAP" id="MF_01491">
    <property type="entry name" value="RNase_J_bact"/>
    <property type="match status" value="1"/>
</dbReference>
<evidence type="ECO:0000256" key="3">
    <source>
        <dbReference type="ARBA" id="ARBA00022723"/>
    </source>
</evidence>
<dbReference type="GO" id="GO:0008270">
    <property type="term" value="F:zinc ion binding"/>
    <property type="evidence" value="ECO:0007669"/>
    <property type="project" value="InterPro"/>
</dbReference>
<dbReference type="PROSITE" id="PS01292">
    <property type="entry name" value="UPF0036"/>
    <property type="match status" value="1"/>
</dbReference>
<protein>
    <recommendedName>
        <fullName evidence="9">Ribonuclease J</fullName>
        <shortName evidence="9">RNase J</shortName>
        <ecNumber evidence="9">3.1.-.-</ecNumber>
    </recommendedName>
</protein>
<keyword evidence="9" id="KW-0698">rRNA processing</keyword>
<comment type="cofactor">
    <cofactor evidence="12">
        <name>Ca(2+)</name>
        <dbReference type="ChEBI" id="CHEBI:29108"/>
    </cofactor>
    <text evidence="12">Binds 1 Ca(2+) cation per subunit. Seen in 1 crystal structure, it is not clear if it is physiologically important.</text>
</comment>
<keyword evidence="7 9" id="KW-0269">Exonuclease</keyword>
<comment type="subcellular location">
    <subcellularLocation>
        <location evidence="9">Cytoplasm</location>
    </subcellularLocation>
</comment>
<evidence type="ECO:0000256" key="5">
    <source>
        <dbReference type="ARBA" id="ARBA00022801"/>
    </source>
</evidence>
<evidence type="ECO:0000256" key="13">
    <source>
        <dbReference type="SAM" id="MobiDB-lite"/>
    </source>
</evidence>
<keyword evidence="12" id="KW-0106">Calcium</keyword>
<organism evidence="15 16">
    <name type="scientific">Prochlorococcus marinus str. PAC1</name>
    <dbReference type="NCBI Taxonomy" id="59924"/>
    <lineage>
        <taxon>Bacteria</taxon>
        <taxon>Bacillati</taxon>
        <taxon>Cyanobacteriota</taxon>
        <taxon>Cyanophyceae</taxon>
        <taxon>Synechococcales</taxon>
        <taxon>Prochlorococcaceae</taxon>
        <taxon>Prochlorococcus</taxon>
    </lineage>
</organism>
<keyword evidence="1 9" id="KW-0963">Cytoplasm</keyword>
<feature type="domain" description="Metallo-beta-lactamase" evidence="14">
    <location>
        <begin position="33"/>
        <end position="230"/>
    </location>
</feature>
<feature type="binding site" evidence="12">
    <location>
        <position position="61"/>
    </location>
    <ligand>
        <name>Ca(2+)</name>
        <dbReference type="ChEBI" id="CHEBI:29108"/>
    </ligand>
</feature>
<feature type="binding site" evidence="9 11">
    <location>
        <begin position="379"/>
        <end position="383"/>
    </location>
    <ligand>
        <name>substrate</name>
    </ligand>
</feature>
<evidence type="ECO:0000256" key="10">
    <source>
        <dbReference type="PIRSR" id="PIRSR004803-1"/>
    </source>
</evidence>
<evidence type="ECO:0000256" key="7">
    <source>
        <dbReference type="ARBA" id="ARBA00022839"/>
    </source>
</evidence>
<feature type="binding site" evidence="12">
    <location>
        <position position="90"/>
    </location>
    <ligand>
        <name>Zn(2+)</name>
        <dbReference type="ChEBI" id="CHEBI:29105"/>
        <label>1</label>
        <note>catalytic</note>
    </ligand>
</feature>
<dbReference type="PIRSF" id="PIRSF004803">
    <property type="entry name" value="RnjA"/>
    <property type="match status" value="1"/>
</dbReference>
<evidence type="ECO:0000256" key="1">
    <source>
        <dbReference type="ARBA" id="ARBA00022490"/>
    </source>
</evidence>
<comment type="cofactor">
    <cofactor evidence="12">
        <name>Zn(2+)</name>
        <dbReference type="ChEBI" id="CHEBI:29105"/>
    </cofactor>
    <text evidence="12">Binds 2 Zn(2+) ions per subunit. It is not clear if Zn(2+) or Mg(2+) is physiologically important.</text>
</comment>
<keyword evidence="4 9" id="KW-0255">Endonuclease</keyword>
<dbReference type="Pfam" id="PF17770">
    <property type="entry name" value="RNase_J_C"/>
    <property type="match status" value="1"/>
</dbReference>
<feature type="binding site" evidence="12">
    <location>
        <position position="91"/>
    </location>
    <ligand>
        <name>Zn(2+)</name>
        <dbReference type="ChEBI" id="CHEBI:29105"/>
        <label>1</label>
        <note>catalytic</note>
    </ligand>
</feature>
<dbReference type="Pfam" id="PF07521">
    <property type="entry name" value="RMMBL"/>
    <property type="match status" value="1"/>
</dbReference>
<dbReference type="SUPFAM" id="SSF56281">
    <property type="entry name" value="Metallo-hydrolase/oxidoreductase"/>
    <property type="match status" value="1"/>
</dbReference>
<dbReference type="NCBIfam" id="TIGR00649">
    <property type="entry name" value="MG423"/>
    <property type="match status" value="1"/>
</dbReference>
<dbReference type="Gene3D" id="3.60.15.10">
    <property type="entry name" value="Ribonuclease Z/Hydroxyacylglutathione hydrolase-like"/>
    <property type="match status" value="1"/>
</dbReference>
<dbReference type="SMART" id="SM00849">
    <property type="entry name" value="Lactamase_B"/>
    <property type="match status" value="1"/>
</dbReference>
<dbReference type="GO" id="GO:0003723">
    <property type="term" value="F:RNA binding"/>
    <property type="evidence" value="ECO:0007669"/>
    <property type="project" value="UniProtKB-UniRule"/>
</dbReference>
<feature type="active site" description="Proton donor" evidence="10">
    <location>
        <position position="210"/>
    </location>
</feature>
<feature type="binding site" evidence="12">
    <location>
        <position position="405"/>
    </location>
    <ligand>
        <name>Zn(2+)</name>
        <dbReference type="ChEBI" id="CHEBI:29105"/>
        <label>1</label>
        <note>catalytic</note>
    </ligand>
</feature>
<dbReference type="InterPro" id="IPR036866">
    <property type="entry name" value="RibonucZ/Hydroxyglut_hydro"/>
</dbReference>
<dbReference type="Gene3D" id="3.40.50.10710">
    <property type="entry name" value="Metallo-hydrolase/oxidoreductase"/>
    <property type="match status" value="1"/>
</dbReference>
<feature type="binding site" evidence="12">
    <location>
        <position position="458"/>
    </location>
    <ligand>
        <name>Ca(2+)</name>
        <dbReference type="ChEBI" id="CHEBI:29108"/>
    </ligand>
</feature>
<comment type="subunit">
    <text evidence="9">Homodimer, may be a subunit of the RNA degradosome.</text>
</comment>
<dbReference type="GO" id="GO:0005737">
    <property type="term" value="C:cytoplasm"/>
    <property type="evidence" value="ECO:0007669"/>
    <property type="project" value="UniProtKB-SubCell"/>
</dbReference>
<feature type="region of interest" description="Disordered" evidence="13">
    <location>
        <begin position="581"/>
        <end position="649"/>
    </location>
</feature>
<dbReference type="InterPro" id="IPR001587">
    <property type="entry name" value="RNase_J_CS"/>
</dbReference>
<dbReference type="EC" id="3.1.-.-" evidence="9"/>
<sequence length="649" mass="71427">MTSSSMNSQGSKNNQTKSPCLRIIPLGGLGEIGKNTCVFEYGDDIMILDAGLAFPTDGMHGVNVVMPDTTYLRENQNRIRGLVVTHGHEDHIGGISHHLKNFNIPIVYGPPLAMSMLRGKMEEAGVADRTTIQVCGPREVIKVGQHFSVEFVRNTHSISDSYSFAVTTPVGVVFFTGDFKFDHTPPDGQPADLARMAHYGDKGVLCLLSDSTNSEVTGFTPSEYSVFPNLDRYIATAEGRVMVTTFASSTHRVAMLLELAMKNGRKVGLLGRSMLNVVGKARELGYMRFPDDLFFPIKQIRDLPDRETFLLMTGSQGESMAALSRIARGEHQHVQLKTSDTVIFSASPIPGNTISVMHTIDKLIKLGAKVIYGKDKGIHVSGHGCQEDQKWMLGLTRPKYFIPVHGEYRMQVLHGKTAVSMGVHPENVLVMENGDVAELRPDSLLQGSPVKSGVELLDSSRTGIVDTRVLKERQQLADDGVITVLTPISTDGVMVAPPRVNLRGVITNVDAKTMVNWTEREINWVLENRWKQLVLKTGGKSVEVDWIGLQREVESGLSRRLRREVQAEPLVLCLVQPAPGGTRAYKPQLDQQPDSRQVVKKTADKAPKTTKASVANQETSSPAEQKTNTEPNAEEMPTGRTRRRRSAIS</sequence>
<evidence type="ECO:0000313" key="16">
    <source>
        <dbReference type="Proteomes" id="UP000030392"/>
    </source>
</evidence>
<keyword evidence="5 9" id="KW-0378">Hydrolase</keyword>
<dbReference type="GO" id="GO:0006364">
    <property type="term" value="P:rRNA processing"/>
    <property type="evidence" value="ECO:0007669"/>
    <property type="project" value="UniProtKB-UniRule"/>
</dbReference>
<dbReference type="Pfam" id="PF00753">
    <property type="entry name" value="Lactamase_B"/>
    <property type="match status" value="1"/>
</dbReference>
<dbReference type="PANTHER" id="PTHR43694:SF1">
    <property type="entry name" value="RIBONUCLEASE J"/>
    <property type="match status" value="1"/>
</dbReference>
<proteinExistence type="inferred from homology"/>
<keyword evidence="3 12" id="KW-0479">Metal-binding</keyword>
<dbReference type="InterPro" id="IPR030854">
    <property type="entry name" value="RNase_J_bac"/>
</dbReference>
<dbReference type="CDD" id="cd07714">
    <property type="entry name" value="RNaseJ_MBL-fold"/>
    <property type="match status" value="1"/>
</dbReference>
<dbReference type="Proteomes" id="UP000030392">
    <property type="component" value="Unassembled WGS sequence"/>
</dbReference>
<evidence type="ECO:0000256" key="11">
    <source>
        <dbReference type="PIRSR" id="PIRSR004803-2"/>
    </source>
</evidence>
<dbReference type="AlphaFoldDB" id="A0A0A2C7H4"/>
<evidence type="ECO:0000259" key="14">
    <source>
        <dbReference type="SMART" id="SM00849"/>
    </source>
</evidence>
<evidence type="ECO:0000256" key="9">
    <source>
        <dbReference type="HAMAP-Rule" id="MF_01491"/>
    </source>
</evidence>
<name>A0A0A2C7H4_PROMR</name>
<reference evidence="16" key="1">
    <citation type="journal article" date="2014" name="Sci. Data">
        <title>Genomes of diverse isolates of the marine cyanobacterium Prochlorococcus.</title>
        <authorList>
            <person name="Biller S."/>
            <person name="Berube P."/>
            <person name="Thompson J."/>
            <person name="Kelly L."/>
            <person name="Roggensack S."/>
            <person name="Awad L."/>
            <person name="Roache-Johnson K."/>
            <person name="Ding H."/>
            <person name="Giovannoni S.J."/>
            <person name="Moore L.R."/>
            <person name="Chisholm S.W."/>
        </authorList>
    </citation>
    <scope>NUCLEOTIDE SEQUENCE [LARGE SCALE GENOMIC DNA]</scope>
    <source>
        <strain evidence="16">PAC1</strain>
    </source>
</reference>
<comment type="caution">
    <text evidence="15">The sequence shown here is derived from an EMBL/GenBank/DDBJ whole genome shotgun (WGS) entry which is preliminary data.</text>
</comment>
<dbReference type="InterPro" id="IPR042173">
    <property type="entry name" value="RNase_J_2"/>
</dbReference>
<evidence type="ECO:0000256" key="8">
    <source>
        <dbReference type="ARBA" id="ARBA00022884"/>
    </source>
</evidence>
<dbReference type="InterPro" id="IPR001279">
    <property type="entry name" value="Metallo-B-lactamas"/>
</dbReference>
<feature type="binding site" evidence="12">
    <location>
        <position position="86"/>
    </location>
    <ligand>
        <name>Zn(2+)</name>
        <dbReference type="ChEBI" id="CHEBI:29105"/>
        <label>1</label>
        <note>catalytic</note>
    </ligand>
</feature>
<evidence type="ECO:0000256" key="2">
    <source>
        <dbReference type="ARBA" id="ARBA00022722"/>
    </source>
</evidence>
<dbReference type="Pfam" id="PF22505">
    <property type="entry name" value="RNase_J_b_CASP"/>
    <property type="match status" value="1"/>
</dbReference>
<feature type="active site" description="Proton acceptor" evidence="10">
    <location>
        <position position="383"/>
    </location>
</feature>
<keyword evidence="2 9" id="KW-0540">Nuclease</keyword>
<dbReference type="GO" id="GO:0004521">
    <property type="term" value="F:RNA endonuclease activity"/>
    <property type="evidence" value="ECO:0007669"/>
    <property type="project" value="UniProtKB-UniRule"/>
</dbReference>
<dbReference type="InterPro" id="IPR011108">
    <property type="entry name" value="RMMBL"/>
</dbReference>
<feature type="binding site" evidence="12">
    <location>
        <position position="156"/>
    </location>
    <ligand>
        <name>Zn(2+)</name>
        <dbReference type="ChEBI" id="CHEBI:29105"/>
        <label>1</label>
        <note>catalytic</note>
    </ligand>
</feature>
<dbReference type="InterPro" id="IPR004613">
    <property type="entry name" value="RNase_J"/>
</dbReference>
<dbReference type="Gene3D" id="3.10.20.580">
    <property type="match status" value="1"/>
</dbReference>
<dbReference type="InterPro" id="IPR055132">
    <property type="entry name" value="RNase_J_b_CASP"/>
</dbReference>
<feature type="binding site" evidence="12">
    <location>
        <position position="88"/>
    </location>
    <ligand>
        <name>Zn(2+)</name>
        <dbReference type="ChEBI" id="CHEBI:29105"/>
        <label>1</label>
        <note>catalytic</note>
    </ligand>
</feature>
<keyword evidence="8 9" id="KW-0694">RNA-binding</keyword>
<dbReference type="InterPro" id="IPR041636">
    <property type="entry name" value="RNase_J_C"/>
</dbReference>
<gene>
    <name evidence="9" type="primary">rnj</name>
    <name evidence="15" type="ORF">EV03_1040</name>
</gene>
<evidence type="ECO:0000256" key="12">
    <source>
        <dbReference type="PIRSR" id="PIRSR004803-3"/>
    </source>
</evidence>
<feature type="binding site" evidence="12">
    <location>
        <position position="178"/>
    </location>
    <ligand>
        <name>Zn(2+)</name>
        <dbReference type="ChEBI" id="CHEBI:29105"/>
        <label>1</label>
        <note>catalytic</note>
    </ligand>
</feature>
<dbReference type="EMBL" id="JNAX01000011">
    <property type="protein sequence ID" value="KGG20539.1"/>
    <property type="molecule type" value="Genomic_DNA"/>
</dbReference>
<evidence type="ECO:0000256" key="6">
    <source>
        <dbReference type="ARBA" id="ARBA00022833"/>
    </source>
</evidence>
<dbReference type="RefSeq" id="WP_036905851.1">
    <property type="nucleotide sequence ID" value="NZ_CP138967.1"/>
</dbReference>
<accession>A0A0A2C7H4</accession>
<evidence type="ECO:0000313" key="15">
    <source>
        <dbReference type="EMBL" id="KGG20539.1"/>
    </source>
</evidence>
<keyword evidence="6 12" id="KW-0862">Zinc</keyword>
<comment type="function">
    <text evidence="9">An RNase that has 5'-3' exonuclease and possibly endonuclease activity. Involved in maturation of rRNA and in some organisms also mRNA maturation and/or decay.</text>
</comment>
<comment type="similarity">
    <text evidence="9">Belongs to the metallo-beta-lactamase superfamily. RNA-metabolizing metallo-beta-lactamase-like family. Bacterial RNase J subfamily.</text>
</comment>
<evidence type="ECO:0000256" key="4">
    <source>
        <dbReference type="ARBA" id="ARBA00022759"/>
    </source>
</evidence>
<dbReference type="PANTHER" id="PTHR43694">
    <property type="entry name" value="RIBONUCLEASE J"/>
    <property type="match status" value="1"/>
</dbReference>
<feature type="compositionally biased region" description="Basic residues" evidence="13">
    <location>
        <begin position="640"/>
        <end position="649"/>
    </location>
</feature>
<feature type="compositionally biased region" description="Polar residues" evidence="13">
    <location>
        <begin position="613"/>
        <end position="631"/>
    </location>
</feature>